<dbReference type="Pfam" id="PF25053">
    <property type="entry name" value="DUF7791"/>
    <property type="match status" value="1"/>
</dbReference>
<dbReference type="OrthoDB" id="443402at2759"/>
<dbReference type="PANTHER" id="PTHR10039">
    <property type="entry name" value="AMELOGENIN"/>
    <property type="match status" value="1"/>
</dbReference>
<dbReference type="InterPro" id="IPR056884">
    <property type="entry name" value="NPHP3-like_N"/>
</dbReference>
<evidence type="ECO:0008006" key="6">
    <source>
        <dbReference type="Google" id="ProtNLM"/>
    </source>
</evidence>
<evidence type="ECO:0000313" key="5">
    <source>
        <dbReference type="Proteomes" id="UP001152607"/>
    </source>
</evidence>
<gene>
    <name evidence="4" type="ORF">PDIGIT_LOCUS4909</name>
</gene>
<dbReference type="SUPFAM" id="SSF52540">
    <property type="entry name" value="P-loop containing nucleoside triphosphate hydrolases"/>
    <property type="match status" value="1"/>
</dbReference>
<feature type="domain" description="Nephrocystin 3-like N-terminal" evidence="2">
    <location>
        <begin position="288"/>
        <end position="451"/>
    </location>
</feature>
<evidence type="ECO:0000259" key="2">
    <source>
        <dbReference type="Pfam" id="PF24883"/>
    </source>
</evidence>
<sequence>MAEALAGLSIAANVMQVISFSFEAISTLRRISRDKSPAPEATVNARALEKATLGLRKNLEPQAMQSPQQKELHTIATQVLELANKIETEIQSSQVTQGSSKFRTFGKAFGKSLKYNLHTKAKVKDIESQMSKLQHTMEVQILVDLREQIKEHNLTTSVDFNSLDQKVQDFAKKLEAGVTELKALMGQESKAIQDKVVMESHETRASNALEAAKVRNHVSTEMQATRSQIQDDRTTVAADARREQFLGSLYFPEMKSRDNQLDGRPAHHGTFEWIFGQKEVNASSDSGKGFPDWLQNDEPIYWISGKPGSGKSTFMRFLIHHPKTTALLETHGSDVYIIPAFIWLSGSLMQRSLKGLLCTLLHDLVIQIPNLIEDIEIDKRVWNKRSPGDWSLRELEHFLCEFSTKHPHRICVFIDGLDEIDPGTDDGQHNLLSLIKRLGALNGIKLCVSSRSETVLRSQLGEYPHLELQDLTSRDISLLVAEQLNTPALMDWIQHQYDLVSESEIYQHDKPNLQGLIQIITSCANGIFLWVCLVTQGIQSGVIARDSWDLLLKRVYSLPRELESLFEDLWTRQRGNTEVYRSCTAVYLKTLLNGHKRLIGVLDMLLIAEPSLCKRLLRGGKYVSSEEIYERCQDLRQQVVSRCCGLVGISTNTNISSGLIYRSSVENNLQNSLEFQYTHLISDVQQEIFSFIHRSARDFLMDTAKGQEISSYDDRTLLQREVGGLFAILGSWIVLWSMPLVRQSTGPPDDAMIYLRSSPQLGFPPMDLKPLGYLSKYSLDISDSTLSRIPKLKERSYPLLISAIEYGSYEAALYLLSRIQQALVTNKVDHYSRLLSIALSSFEYRGKTYEKALELFDRLLEYGADLNHIVMQSHNSGSNLPPLVQAFLGIGSIDIPSDENAFSRKILERCQLYGLDSGLRFIGSIGPATPGLAFNQCGRLDRLPNNRHRAIALLVDMTYAHLVDYTWRDPELYGLKIPDDTITPEFADFIKDLSDLRRVPGVKAVMLVRLDYEKLARLDYEKHKWPLNQTVTALSGKVILSEQHSNILLEGFPQITAVDREAFERRIGYDVYESYESEVLDEKGIVTWLVENKYLPQYALYEEDYLRVLVREEYLPLSVAWPHDRSAADYSFRPEYDVLMEAVKKYEADGLDSV</sequence>
<dbReference type="EMBL" id="CAOQHR010000003">
    <property type="protein sequence ID" value="CAI6331880.1"/>
    <property type="molecule type" value="Genomic_DNA"/>
</dbReference>
<evidence type="ECO:0000313" key="4">
    <source>
        <dbReference type="EMBL" id="CAI6331880.1"/>
    </source>
</evidence>
<dbReference type="Pfam" id="PF24883">
    <property type="entry name" value="NPHP3_N"/>
    <property type="match status" value="1"/>
</dbReference>
<dbReference type="AlphaFoldDB" id="A0A9W4U947"/>
<organism evidence="4 5">
    <name type="scientific">Periconia digitata</name>
    <dbReference type="NCBI Taxonomy" id="1303443"/>
    <lineage>
        <taxon>Eukaryota</taxon>
        <taxon>Fungi</taxon>
        <taxon>Dikarya</taxon>
        <taxon>Ascomycota</taxon>
        <taxon>Pezizomycotina</taxon>
        <taxon>Dothideomycetes</taxon>
        <taxon>Pleosporomycetidae</taxon>
        <taxon>Pleosporales</taxon>
        <taxon>Massarineae</taxon>
        <taxon>Periconiaceae</taxon>
        <taxon>Periconia</taxon>
    </lineage>
</organism>
<dbReference type="InterPro" id="IPR056693">
    <property type="entry name" value="DUF7791"/>
</dbReference>
<reference evidence="4" key="1">
    <citation type="submission" date="2023-01" db="EMBL/GenBank/DDBJ databases">
        <authorList>
            <person name="Van Ghelder C."/>
            <person name="Rancurel C."/>
        </authorList>
    </citation>
    <scope>NUCLEOTIDE SEQUENCE</scope>
    <source>
        <strain evidence="4">CNCM I-4278</strain>
    </source>
</reference>
<evidence type="ECO:0000259" key="3">
    <source>
        <dbReference type="Pfam" id="PF25053"/>
    </source>
</evidence>
<comment type="caution">
    <text evidence="4">The sequence shown here is derived from an EMBL/GenBank/DDBJ whole genome shotgun (WGS) entry which is preliminary data.</text>
</comment>
<name>A0A9W4U947_9PLEO</name>
<dbReference type="Proteomes" id="UP001152607">
    <property type="component" value="Unassembled WGS sequence"/>
</dbReference>
<dbReference type="PANTHER" id="PTHR10039:SF5">
    <property type="entry name" value="NACHT DOMAIN-CONTAINING PROTEIN"/>
    <property type="match status" value="1"/>
</dbReference>
<feature type="domain" description="DUF7791" evidence="3">
    <location>
        <begin position="617"/>
        <end position="710"/>
    </location>
</feature>
<dbReference type="Gene3D" id="3.40.50.300">
    <property type="entry name" value="P-loop containing nucleotide triphosphate hydrolases"/>
    <property type="match status" value="1"/>
</dbReference>
<keyword evidence="1" id="KW-0677">Repeat</keyword>
<protein>
    <recommendedName>
        <fullName evidence="6">NACHT domain-containing protein</fullName>
    </recommendedName>
</protein>
<accession>A0A9W4U947</accession>
<proteinExistence type="predicted"/>
<keyword evidence="5" id="KW-1185">Reference proteome</keyword>
<evidence type="ECO:0000256" key="1">
    <source>
        <dbReference type="ARBA" id="ARBA00022737"/>
    </source>
</evidence>
<dbReference type="InterPro" id="IPR027417">
    <property type="entry name" value="P-loop_NTPase"/>
</dbReference>